<comment type="caution">
    <text evidence="3">The sequence shown here is derived from an EMBL/GenBank/DDBJ whole genome shotgun (WGS) entry which is preliminary data.</text>
</comment>
<evidence type="ECO:0000256" key="1">
    <source>
        <dbReference type="SAM" id="Coils"/>
    </source>
</evidence>
<evidence type="ECO:0000256" key="2">
    <source>
        <dbReference type="SAM" id="MobiDB-lite"/>
    </source>
</evidence>
<protein>
    <submittedName>
        <fullName evidence="3">Uncharacterized protein</fullName>
    </submittedName>
</protein>
<keyword evidence="1" id="KW-0175">Coiled coil</keyword>
<evidence type="ECO:0000313" key="4">
    <source>
        <dbReference type="Proteomes" id="UP001605036"/>
    </source>
</evidence>
<organism evidence="3 4">
    <name type="scientific">Riccia fluitans</name>
    <dbReference type="NCBI Taxonomy" id="41844"/>
    <lineage>
        <taxon>Eukaryota</taxon>
        <taxon>Viridiplantae</taxon>
        <taxon>Streptophyta</taxon>
        <taxon>Embryophyta</taxon>
        <taxon>Marchantiophyta</taxon>
        <taxon>Marchantiopsida</taxon>
        <taxon>Marchantiidae</taxon>
        <taxon>Marchantiales</taxon>
        <taxon>Ricciaceae</taxon>
        <taxon>Riccia</taxon>
    </lineage>
</organism>
<keyword evidence="4" id="KW-1185">Reference proteome</keyword>
<gene>
    <name evidence="3" type="ORF">R1flu_025062</name>
</gene>
<sequence>MSVARKTLSVAVCGNLAERRVIAESELEGPSSSQRVIDPDASTPIQRSVPIPPVLGGVDPTVLSRQLSELLEKVSAPSVPLQVLESQQKTCEDLTNRLVEAGGTIAGLAAELKQKDCEVAALKERLQGSEQKLQQEEAKNAWLNEFTGTLTSELQTLRIEGTKAKLTGKVPDRDWLHEAKQRWRAHPTPENLFRLTEALEEHEDQILVREKMFLKHAKYLTVTVGDEEAPPDISKAAVVKCPNCRIPFHRDMMRKFYMERIAPLEHAATYFGDPVQLRRSRLILPFLFDCLDRYITMFEGEMPLEHRKEMLSVFFKEVDTKFPDSMLDAEDRYPGPYDLRAELKHLLSFYLRREIADREEIADYMQQVGSHFMRRTWPPECWNSRVTERNLAVVHGIPFHDLG</sequence>
<proteinExistence type="predicted"/>
<feature type="coiled-coil region" evidence="1">
    <location>
        <begin position="105"/>
        <end position="139"/>
    </location>
</feature>
<reference evidence="3 4" key="1">
    <citation type="submission" date="2024-09" db="EMBL/GenBank/DDBJ databases">
        <title>Chromosome-scale assembly of Riccia fluitans.</title>
        <authorList>
            <person name="Paukszto L."/>
            <person name="Sawicki J."/>
            <person name="Karawczyk K."/>
            <person name="Piernik-Szablinska J."/>
            <person name="Szczecinska M."/>
            <person name="Mazdziarz M."/>
        </authorList>
    </citation>
    <scope>NUCLEOTIDE SEQUENCE [LARGE SCALE GENOMIC DNA]</scope>
    <source>
        <strain evidence="3">Rf_01</strain>
        <tissue evidence="3">Aerial parts of the thallus</tissue>
    </source>
</reference>
<feature type="region of interest" description="Disordered" evidence="2">
    <location>
        <begin position="27"/>
        <end position="51"/>
    </location>
</feature>
<dbReference type="EMBL" id="JBHFFA010000007">
    <property type="protein sequence ID" value="KAL2613370.1"/>
    <property type="molecule type" value="Genomic_DNA"/>
</dbReference>
<accession>A0ABD1XWN9</accession>
<dbReference type="AlphaFoldDB" id="A0ABD1XWN9"/>
<evidence type="ECO:0000313" key="3">
    <source>
        <dbReference type="EMBL" id="KAL2613370.1"/>
    </source>
</evidence>
<name>A0ABD1XWN9_9MARC</name>
<dbReference type="Proteomes" id="UP001605036">
    <property type="component" value="Unassembled WGS sequence"/>
</dbReference>